<feature type="transmembrane region" description="Helical" evidence="6">
    <location>
        <begin position="148"/>
        <end position="173"/>
    </location>
</feature>
<feature type="transmembrane region" description="Helical" evidence="6">
    <location>
        <begin position="193"/>
        <end position="211"/>
    </location>
</feature>
<dbReference type="RefSeq" id="XP_001012741.1">
    <property type="nucleotide sequence ID" value="XM_001012741.1"/>
</dbReference>
<reference evidence="8" key="1">
    <citation type="journal article" date="2006" name="PLoS Biol.">
        <title>Macronuclear genome sequence of the ciliate Tetrahymena thermophila, a model eukaryote.</title>
        <authorList>
            <person name="Eisen J.A."/>
            <person name="Coyne R.S."/>
            <person name="Wu M."/>
            <person name="Wu D."/>
            <person name="Thiagarajan M."/>
            <person name="Wortman J.R."/>
            <person name="Badger J.H."/>
            <person name="Ren Q."/>
            <person name="Amedeo P."/>
            <person name="Jones K.M."/>
            <person name="Tallon L.J."/>
            <person name="Delcher A.L."/>
            <person name="Salzberg S.L."/>
            <person name="Silva J.C."/>
            <person name="Haas B.J."/>
            <person name="Majoros W.H."/>
            <person name="Farzad M."/>
            <person name="Carlton J.M."/>
            <person name="Smith R.K. Jr."/>
            <person name="Garg J."/>
            <person name="Pearlman R.E."/>
            <person name="Karrer K.M."/>
            <person name="Sun L."/>
            <person name="Manning G."/>
            <person name="Elde N.C."/>
            <person name="Turkewitz A.P."/>
            <person name="Asai D.J."/>
            <person name="Wilkes D.E."/>
            <person name="Wang Y."/>
            <person name="Cai H."/>
            <person name="Collins K."/>
            <person name="Stewart B.A."/>
            <person name="Lee S.R."/>
            <person name="Wilamowska K."/>
            <person name="Weinberg Z."/>
            <person name="Ruzzo W.L."/>
            <person name="Wloga D."/>
            <person name="Gaertig J."/>
            <person name="Frankel J."/>
            <person name="Tsao C.-C."/>
            <person name="Gorovsky M.A."/>
            <person name="Keeling P.J."/>
            <person name="Waller R.F."/>
            <person name="Patron N.J."/>
            <person name="Cherry J.M."/>
            <person name="Stover N.A."/>
            <person name="Krieger C.J."/>
            <person name="del Toro C."/>
            <person name="Ryder H.F."/>
            <person name="Williamson S.C."/>
            <person name="Barbeau R.A."/>
            <person name="Hamilton E.P."/>
            <person name="Orias E."/>
        </authorList>
    </citation>
    <scope>NUCLEOTIDE SEQUENCE [LARGE SCALE GENOMIC DNA]</scope>
    <source>
        <strain evidence="8">SB210</strain>
    </source>
</reference>
<dbReference type="OrthoDB" id="5963193at2759"/>
<feature type="transmembrane region" description="Helical" evidence="6">
    <location>
        <begin position="91"/>
        <end position="112"/>
    </location>
</feature>
<evidence type="ECO:0000313" key="7">
    <source>
        <dbReference type="EMBL" id="EAR92496.1"/>
    </source>
</evidence>
<feature type="transmembrane region" description="Helical" evidence="6">
    <location>
        <begin position="124"/>
        <end position="142"/>
    </location>
</feature>
<dbReference type="Pfam" id="PF03348">
    <property type="entry name" value="Serinc"/>
    <property type="match status" value="1"/>
</dbReference>
<comment type="similarity">
    <text evidence="2">Belongs to the TDE1 family.</text>
</comment>
<evidence type="ECO:0000256" key="4">
    <source>
        <dbReference type="ARBA" id="ARBA00022989"/>
    </source>
</evidence>
<dbReference type="KEGG" id="tet:TTHERM_00086930"/>
<gene>
    <name evidence="7" type="ORF">TTHERM_00086930</name>
</gene>
<dbReference type="GeneID" id="7827615"/>
<evidence type="ECO:0000256" key="1">
    <source>
        <dbReference type="ARBA" id="ARBA00004141"/>
    </source>
</evidence>
<evidence type="ECO:0000256" key="2">
    <source>
        <dbReference type="ARBA" id="ARBA00006665"/>
    </source>
</evidence>
<evidence type="ECO:0000313" key="8">
    <source>
        <dbReference type="Proteomes" id="UP000009168"/>
    </source>
</evidence>
<sequence length="481" mass="55640">MCCFDLCIRGACCCCQAFCNDICRSLKRVFTLSIRQQMRLAYISLFFVFTLLTLFSMYQIPGWLGVWSKFIHCPSESSHPKDNMACLGISALYRMSFSLVILFSILVLFCLLRNEASKFVNENFWFQKIIGLIALFILQMWIPNDTYIIYGSVSKLFGVIFALFQSIMCIDLFYSWSEVWVKQYEQGVGIYEYLLYIFSFGCYASTFYLIYNNYQLYPCSGTQNLINILIVVAISILNLSPINAKPSILTCGAVCLFITYLNWSAMTNIQQTECNYYANKQEAFIQIEGFIGVFLIILSLGYITFGTADESSRYSQIPSGDNLMASLRKSELEEKDSDDDDFLIEAGYSDVVDLEQDAIDLTKIEKRNSQKKDDSNKSAESTAQAVRKELKRLREMRQLRRMKDYKTNTYIYFHAIMILSSFYIVMLLTNYGAIQIDEKIDWTTYKTSNSSMNIKFGISYFTTFIYIWTIVAPLIFPDRQF</sequence>
<feature type="transmembrane region" description="Helical" evidence="6">
    <location>
        <begin position="454"/>
        <end position="476"/>
    </location>
</feature>
<dbReference type="eggNOG" id="KOG2592">
    <property type="taxonomic scope" value="Eukaryota"/>
</dbReference>
<dbReference type="Proteomes" id="UP000009168">
    <property type="component" value="Unassembled WGS sequence"/>
</dbReference>
<evidence type="ECO:0000256" key="3">
    <source>
        <dbReference type="ARBA" id="ARBA00022692"/>
    </source>
</evidence>
<dbReference type="PANTHER" id="PTHR10383">
    <property type="entry name" value="SERINE INCORPORATOR"/>
    <property type="match status" value="1"/>
</dbReference>
<proteinExistence type="inferred from homology"/>
<evidence type="ECO:0000256" key="6">
    <source>
        <dbReference type="SAM" id="Phobius"/>
    </source>
</evidence>
<feature type="transmembrane region" description="Helical" evidence="6">
    <location>
        <begin position="410"/>
        <end position="434"/>
    </location>
</feature>
<dbReference type="InParanoid" id="Q236K4"/>
<evidence type="ECO:0000256" key="5">
    <source>
        <dbReference type="ARBA" id="ARBA00023136"/>
    </source>
</evidence>
<keyword evidence="5 6" id="KW-0472">Membrane</keyword>
<feature type="transmembrane region" description="Helical" evidence="6">
    <location>
        <begin position="247"/>
        <end position="263"/>
    </location>
</feature>
<dbReference type="EMBL" id="GG662749">
    <property type="protein sequence ID" value="EAR92496.1"/>
    <property type="molecule type" value="Genomic_DNA"/>
</dbReference>
<dbReference type="HOGENOM" id="CLU_641688_0_0_1"/>
<keyword evidence="3 6" id="KW-0812">Transmembrane</keyword>
<accession>Q236K4</accession>
<dbReference type="AlphaFoldDB" id="Q236K4"/>
<keyword evidence="8" id="KW-1185">Reference proteome</keyword>
<organism evidence="7 8">
    <name type="scientific">Tetrahymena thermophila (strain SB210)</name>
    <dbReference type="NCBI Taxonomy" id="312017"/>
    <lineage>
        <taxon>Eukaryota</taxon>
        <taxon>Sar</taxon>
        <taxon>Alveolata</taxon>
        <taxon>Ciliophora</taxon>
        <taxon>Intramacronucleata</taxon>
        <taxon>Oligohymenophorea</taxon>
        <taxon>Hymenostomatida</taxon>
        <taxon>Tetrahymenina</taxon>
        <taxon>Tetrahymenidae</taxon>
        <taxon>Tetrahymena</taxon>
    </lineage>
</organism>
<protein>
    <submittedName>
        <fullName evidence="7">TMS membrane protein/tumor differentially protein</fullName>
    </submittedName>
</protein>
<name>Q236K4_TETTS</name>
<keyword evidence="4 6" id="KW-1133">Transmembrane helix</keyword>
<feature type="transmembrane region" description="Helical" evidence="6">
    <location>
        <begin position="40"/>
        <end position="60"/>
    </location>
</feature>
<dbReference type="GO" id="GO:0016020">
    <property type="term" value="C:membrane"/>
    <property type="evidence" value="ECO:0007669"/>
    <property type="project" value="UniProtKB-SubCell"/>
</dbReference>
<dbReference type="PANTHER" id="PTHR10383:SF9">
    <property type="entry name" value="SERINE INCORPORATOR, ISOFORM F"/>
    <property type="match status" value="1"/>
</dbReference>
<dbReference type="InterPro" id="IPR005016">
    <property type="entry name" value="TDE1/TMS"/>
</dbReference>
<comment type="subcellular location">
    <subcellularLocation>
        <location evidence="1">Membrane</location>
        <topology evidence="1">Multi-pass membrane protein</topology>
    </subcellularLocation>
</comment>
<feature type="transmembrane region" description="Helical" evidence="6">
    <location>
        <begin position="283"/>
        <end position="305"/>
    </location>
</feature>
<feature type="transmembrane region" description="Helical" evidence="6">
    <location>
        <begin position="223"/>
        <end position="240"/>
    </location>
</feature>
<dbReference type="OMA" id="KSPQWWD"/>